<reference evidence="1 2" key="1">
    <citation type="submission" date="2018-09" db="EMBL/GenBank/DDBJ databases">
        <title>A high-quality reference genome of wild soybean provides a powerful tool to mine soybean genomes.</title>
        <authorList>
            <person name="Xie M."/>
            <person name="Chung C.Y.L."/>
            <person name="Li M.-W."/>
            <person name="Wong F.-L."/>
            <person name="Chan T.-F."/>
            <person name="Lam H.-M."/>
        </authorList>
    </citation>
    <scope>NUCLEOTIDE SEQUENCE [LARGE SCALE GENOMIC DNA]</scope>
    <source>
        <strain evidence="2">cv. W05</strain>
        <tissue evidence="1">Hypocotyl of etiolated seedlings</tissue>
    </source>
</reference>
<organism evidence="1 2">
    <name type="scientific">Glycine soja</name>
    <name type="common">Wild soybean</name>
    <dbReference type="NCBI Taxonomy" id="3848"/>
    <lineage>
        <taxon>Eukaryota</taxon>
        <taxon>Viridiplantae</taxon>
        <taxon>Streptophyta</taxon>
        <taxon>Embryophyta</taxon>
        <taxon>Tracheophyta</taxon>
        <taxon>Spermatophyta</taxon>
        <taxon>Magnoliopsida</taxon>
        <taxon>eudicotyledons</taxon>
        <taxon>Gunneridae</taxon>
        <taxon>Pentapetalae</taxon>
        <taxon>rosids</taxon>
        <taxon>fabids</taxon>
        <taxon>Fabales</taxon>
        <taxon>Fabaceae</taxon>
        <taxon>Papilionoideae</taxon>
        <taxon>50 kb inversion clade</taxon>
        <taxon>NPAAA clade</taxon>
        <taxon>indigoferoid/millettioid clade</taxon>
        <taxon>Phaseoleae</taxon>
        <taxon>Glycine</taxon>
        <taxon>Glycine subgen. Soja</taxon>
    </lineage>
</organism>
<dbReference type="Proteomes" id="UP000289340">
    <property type="component" value="Chromosome 6"/>
</dbReference>
<dbReference type="EMBL" id="QZWG01000006">
    <property type="protein sequence ID" value="RZC08617.1"/>
    <property type="molecule type" value="Genomic_DNA"/>
</dbReference>
<protein>
    <submittedName>
        <fullName evidence="1">Uncharacterized protein</fullName>
    </submittedName>
</protein>
<evidence type="ECO:0000313" key="1">
    <source>
        <dbReference type="EMBL" id="RZC08617.1"/>
    </source>
</evidence>
<name>A0A445KCS5_GLYSO</name>
<comment type="caution">
    <text evidence="1">The sequence shown here is derived from an EMBL/GenBank/DDBJ whole genome shotgun (WGS) entry which is preliminary data.</text>
</comment>
<keyword evidence="2" id="KW-1185">Reference proteome</keyword>
<evidence type="ECO:0000313" key="2">
    <source>
        <dbReference type="Proteomes" id="UP000289340"/>
    </source>
</evidence>
<dbReference type="EMBL" id="QZWG01000006">
    <property type="protein sequence ID" value="RZC08618.1"/>
    <property type="molecule type" value="Genomic_DNA"/>
</dbReference>
<dbReference type="Gene3D" id="1.25.10.10">
    <property type="entry name" value="Leucine-rich Repeat Variant"/>
    <property type="match status" value="1"/>
</dbReference>
<sequence>MLSMNSQGSTYLPSFSHSRHFKAHTEIVSIFPVISPPNLTPAQSTRVCNALALFQLQFRTVVQLHILCRVFFSFFLCCIVVTKGIEEQSMECQFCNEDSCNRIQDNSAWSSRLFFKQATSWRQRSPKDIIISVASEMSQEFERNSQLPVQVNICFTIDYVESGSCIGAHI</sequence>
<dbReference type="InterPro" id="IPR011989">
    <property type="entry name" value="ARM-like"/>
</dbReference>
<dbReference type="AlphaFoldDB" id="A0A445KCS5"/>
<gene>
    <name evidence="1" type="ORF">D0Y65_015357</name>
</gene>
<proteinExistence type="predicted"/>
<accession>A0A445KCS5</accession>